<comment type="caution">
    <text evidence="4">The sequence shown here is derived from an EMBL/GenBank/DDBJ whole genome shotgun (WGS) entry which is preliminary data.</text>
</comment>
<comment type="pathway">
    <text evidence="2">Amino-acid degradation; L-valine degradation.</text>
</comment>
<dbReference type="Pfam" id="PF16113">
    <property type="entry name" value="ECH_2"/>
    <property type="match status" value="1"/>
</dbReference>
<comment type="similarity">
    <text evidence="2">Belongs to the enoyl-CoA hydratase/isomerase family.</text>
</comment>
<gene>
    <name evidence="4" type="ORF">RJ639_021171</name>
</gene>
<evidence type="ECO:0000256" key="2">
    <source>
        <dbReference type="RuleBase" id="RU369070"/>
    </source>
</evidence>
<proteinExistence type="inferred from homology"/>
<evidence type="ECO:0000313" key="5">
    <source>
        <dbReference type="Proteomes" id="UP001188597"/>
    </source>
</evidence>
<dbReference type="PANTHER" id="PTHR43176:SF6">
    <property type="entry name" value="3-HYDROXYISOBUTYRYL-COA HYDROLASE"/>
    <property type="match status" value="1"/>
</dbReference>
<evidence type="ECO:0000259" key="3">
    <source>
        <dbReference type="Pfam" id="PF16113"/>
    </source>
</evidence>
<organism evidence="4 5">
    <name type="scientific">Escallonia herrerae</name>
    <dbReference type="NCBI Taxonomy" id="1293975"/>
    <lineage>
        <taxon>Eukaryota</taxon>
        <taxon>Viridiplantae</taxon>
        <taxon>Streptophyta</taxon>
        <taxon>Embryophyta</taxon>
        <taxon>Tracheophyta</taxon>
        <taxon>Spermatophyta</taxon>
        <taxon>Magnoliopsida</taxon>
        <taxon>eudicotyledons</taxon>
        <taxon>Gunneridae</taxon>
        <taxon>Pentapetalae</taxon>
        <taxon>asterids</taxon>
        <taxon>campanulids</taxon>
        <taxon>Escalloniales</taxon>
        <taxon>Escalloniaceae</taxon>
        <taxon>Escallonia</taxon>
    </lineage>
</organism>
<evidence type="ECO:0000256" key="1">
    <source>
        <dbReference type="ARBA" id="ARBA00022801"/>
    </source>
</evidence>
<keyword evidence="5" id="KW-1185">Reference proteome</keyword>
<dbReference type="PANTHER" id="PTHR43176">
    <property type="entry name" value="3-HYDROXYISOBUTYRYL-COA HYDROLASE-RELATED"/>
    <property type="match status" value="1"/>
</dbReference>
<dbReference type="Proteomes" id="UP001188597">
    <property type="component" value="Unassembled WGS sequence"/>
</dbReference>
<protein>
    <recommendedName>
        <fullName evidence="2">3-hydroxyisobutyryl-CoA hydrolase</fullName>
        <shortName evidence="2">HIB-CoA hydrolase</shortName>
        <shortName evidence="2">HIBYL-CoA-H</shortName>
        <ecNumber evidence="2">3.1.2.4</ecNumber>
    </recommendedName>
    <alternativeName>
        <fullName evidence="2">3-hydroxyisobutyryl-coenzyme A hydrolase</fullName>
    </alternativeName>
</protein>
<dbReference type="EC" id="3.1.2.4" evidence="2"/>
<comment type="catalytic activity">
    <reaction evidence="2">
        <text>3-hydroxy-2-methylpropanoyl-CoA + H2O = 3-hydroxy-2-methylpropanoate + CoA + H(+)</text>
        <dbReference type="Rhea" id="RHEA:20888"/>
        <dbReference type="ChEBI" id="CHEBI:11805"/>
        <dbReference type="ChEBI" id="CHEBI:15377"/>
        <dbReference type="ChEBI" id="CHEBI:15378"/>
        <dbReference type="ChEBI" id="CHEBI:57287"/>
        <dbReference type="ChEBI" id="CHEBI:57340"/>
        <dbReference type="EC" id="3.1.2.4"/>
    </reaction>
</comment>
<evidence type="ECO:0000313" key="4">
    <source>
        <dbReference type="EMBL" id="KAK3002025.1"/>
    </source>
</evidence>
<comment type="function">
    <text evidence="2">Hydrolyzes 3-hydroxyisobutyryl-CoA (HIBYL-CoA), a saline catabolite. Has high activity toward isobutyryl-CoA. Could be an isobutyryl-CoA dehydrogenase that functions in valine catabolism.</text>
</comment>
<dbReference type="InterPro" id="IPR032259">
    <property type="entry name" value="HIBYL-CoA-H"/>
</dbReference>
<reference evidence="4" key="1">
    <citation type="submission" date="2022-12" db="EMBL/GenBank/DDBJ databases">
        <title>Draft genome assemblies for two species of Escallonia (Escalloniales).</title>
        <authorList>
            <person name="Chanderbali A."/>
            <person name="Dervinis C."/>
            <person name="Anghel I."/>
            <person name="Soltis D."/>
            <person name="Soltis P."/>
            <person name="Zapata F."/>
        </authorList>
    </citation>
    <scope>NUCLEOTIDE SEQUENCE</scope>
    <source>
        <strain evidence="4">UCBG64.0493</strain>
        <tissue evidence="4">Leaf</tissue>
    </source>
</reference>
<dbReference type="EMBL" id="JAVXUP010002669">
    <property type="protein sequence ID" value="KAK3002025.1"/>
    <property type="molecule type" value="Genomic_DNA"/>
</dbReference>
<dbReference type="AlphaFoldDB" id="A0AA89AH34"/>
<name>A0AA89AH34_9ASTE</name>
<sequence>MKARREKPEALRLGHEKLLFVSQALDPGLKGKIWSQKLSVEFIRARNFRSNSNLKVEEKALTKIGVKEVNLKQQRESRKGGQENEVSRGADKWVAKAINSMKSASPTSLKIFLRSGSRALLFDKDKNPKWQPSCLEQVTEEMVEQVFSKVEDDWFDSQWIEGLLELKAVPESEVSEADEAAEEDASELV</sequence>
<dbReference type="GO" id="GO:0006574">
    <property type="term" value="P:L-valine catabolic process"/>
    <property type="evidence" value="ECO:0007669"/>
    <property type="project" value="UniProtKB-UniRule"/>
</dbReference>
<dbReference type="GO" id="GO:0003860">
    <property type="term" value="F:3-hydroxyisobutyryl-CoA hydrolase activity"/>
    <property type="evidence" value="ECO:0007669"/>
    <property type="project" value="UniProtKB-UniRule"/>
</dbReference>
<feature type="domain" description="Enoyl-CoA hydratase/isomerase" evidence="3">
    <location>
        <begin position="115"/>
        <end position="147"/>
    </location>
</feature>
<dbReference type="InterPro" id="IPR045004">
    <property type="entry name" value="ECH_dom"/>
</dbReference>
<dbReference type="Gene3D" id="3.90.226.10">
    <property type="entry name" value="2-enoyl-CoA Hydratase, Chain A, domain 1"/>
    <property type="match status" value="1"/>
</dbReference>
<keyword evidence="1 2" id="KW-0378">Hydrolase</keyword>
<accession>A0AA89AH34</accession>